<protein>
    <submittedName>
        <fullName evidence="1">Uncharacterized protein</fullName>
    </submittedName>
</protein>
<sequence>MPFHTKAKRKKSLKKLKKLKIGLKKDFIAFNKTPTIGQKIGVTRKKLSKKLSKPKFKKIRKRFGERGRFIGESLGRPVDFNI</sequence>
<dbReference type="AlphaFoldDB" id="A0A0F9CKJ2"/>
<reference evidence="1" key="1">
    <citation type="journal article" date="2015" name="Nature">
        <title>Complex archaea that bridge the gap between prokaryotes and eukaryotes.</title>
        <authorList>
            <person name="Spang A."/>
            <person name="Saw J.H."/>
            <person name="Jorgensen S.L."/>
            <person name="Zaremba-Niedzwiedzka K."/>
            <person name="Martijn J."/>
            <person name="Lind A.E."/>
            <person name="van Eijk R."/>
            <person name="Schleper C."/>
            <person name="Guy L."/>
            <person name="Ettema T.J."/>
        </authorList>
    </citation>
    <scope>NUCLEOTIDE SEQUENCE</scope>
</reference>
<proteinExistence type="predicted"/>
<dbReference type="EMBL" id="LAZR01032877">
    <property type="protein sequence ID" value="KKL49664.1"/>
    <property type="molecule type" value="Genomic_DNA"/>
</dbReference>
<accession>A0A0F9CKJ2</accession>
<organism evidence="1">
    <name type="scientific">marine sediment metagenome</name>
    <dbReference type="NCBI Taxonomy" id="412755"/>
    <lineage>
        <taxon>unclassified sequences</taxon>
        <taxon>metagenomes</taxon>
        <taxon>ecological metagenomes</taxon>
    </lineage>
</organism>
<evidence type="ECO:0000313" key="1">
    <source>
        <dbReference type="EMBL" id="KKL49664.1"/>
    </source>
</evidence>
<gene>
    <name evidence="1" type="ORF">LCGC14_2313280</name>
</gene>
<name>A0A0F9CKJ2_9ZZZZ</name>
<comment type="caution">
    <text evidence="1">The sequence shown here is derived from an EMBL/GenBank/DDBJ whole genome shotgun (WGS) entry which is preliminary data.</text>
</comment>